<evidence type="ECO:0000313" key="3">
    <source>
        <dbReference type="Proteomes" id="UP000474159"/>
    </source>
</evidence>
<accession>A0A6L3T0Y0</accession>
<keyword evidence="3" id="KW-1185">Reference proteome</keyword>
<evidence type="ECO:0000313" key="2">
    <source>
        <dbReference type="EMBL" id="KAB1076756.1"/>
    </source>
</evidence>
<dbReference type="Proteomes" id="UP000474159">
    <property type="component" value="Unassembled WGS sequence"/>
</dbReference>
<feature type="region of interest" description="Disordered" evidence="1">
    <location>
        <begin position="99"/>
        <end position="152"/>
    </location>
</feature>
<evidence type="ECO:0000256" key="1">
    <source>
        <dbReference type="SAM" id="MobiDB-lite"/>
    </source>
</evidence>
<dbReference type="AlphaFoldDB" id="A0A6L3T0Y0"/>
<organism evidence="2 3">
    <name type="scientific">Methylobacterium soli</name>
    <dbReference type="NCBI Taxonomy" id="553447"/>
    <lineage>
        <taxon>Bacteria</taxon>
        <taxon>Pseudomonadati</taxon>
        <taxon>Pseudomonadota</taxon>
        <taxon>Alphaproteobacteria</taxon>
        <taxon>Hyphomicrobiales</taxon>
        <taxon>Methylobacteriaceae</taxon>
        <taxon>Methylobacterium</taxon>
    </lineage>
</organism>
<name>A0A6L3T0Y0_9HYPH</name>
<comment type="caution">
    <text evidence="2">The sequence shown here is derived from an EMBL/GenBank/DDBJ whole genome shotgun (WGS) entry which is preliminary data.</text>
</comment>
<feature type="compositionally biased region" description="Basic residues" evidence="1">
    <location>
        <begin position="113"/>
        <end position="127"/>
    </location>
</feature>
<protein>
    <submittedName>
        <fullName evidence="2">Uncharacterized protein</fullName>
    </submittedName>
</protein>
<dbReference type="OrthoDB" id="8005381at2"/>
<reference evidence="2 3" key="1">
    <citation type="submission" date="2019-09" db="EMBL/GenBank/DDBJ databases">
        <title>YIM 48816 draft genome.</title>
        <authorList>
            <person name="Jiang L."/>
        </authorList>
    </citation>
    <scope>NUCLEOTIDE SEQUENCE [LARGE SCALE GENOMIC DNA]</scope>
    <source>
        <strain evidence="2 3">YIM 48816</strain>
    </source>
</reference>
<feature type="compositionally biased region" description="Basic residues" evidence="1">
    <location>
        <begin position="135"/>
        <end position="145"/>
    </location>
</feature>
<proteinExistence type="predicted"/>
<sequence length="152" mass="16971">MLALWRSWNPIAINGREAGQLAQLISATEILHERRWRAARDGDPAASAAVAIDHLHRARTWSPLTDVIMGNLILRAWEGDATAPVIIDLALRMFGEQLPDGPVLTRHGDPGARRPRPTTRGPSRRHHNEAASSRRSQHRRPKLVRVRQGGCE</sequence>
<gene>
    <name evidence="2" type="ORF">F6X53_21965</name>
</gene>
<dbReference type="EMBL" id="VZZK01000027">
    <property type="protein sequence ID" value="KAB1076756.1"/>
    <property type="molecule type" value="Genomic_DNA"/>
</dbReference>